<evidence type="ECO:0000259" key="2">
    <source>
        <dbReference type="Pfam" id="PF07157"/>
    </source>
</evidence>
<keyword evidence="4" id="KW-1185">Reference proteome</keyword>
<evidence type="ECO:0000313" key="4">
    <source>
        <dbReference type="Proteomes" id="UP000310016"/>
    </source>
</evidence>
<evidence type="ECO:0000313" key="3">
    <source>
        <dbReference type="EMBL" id="TJZ78793.1"/>
    </source>
</evidence>
<dbReference type="RefSeq" id="WP_136771308.1">
    <property type="nucleotide sequence ID" value="NZ_SUMF01000001.1"/>
</dbReference>
<gene>
    <name evidence="3" type="ORF">FAZ21_00440</name>
</gene>
<dbReference type="Proteomes" id="UP000310016">
    <property type="component" value="Unassembled WGS sequence"/>
</dbReference>
<name>A0A4U0QBM4_9NEIS</name>
<comment type="caution">
    <text evidence="3">The sequence shown here is derived from an EMBL/GenBank/DDBJ whole genome shotgun (WGS) entry which is preliminary data.</text>
</comment>
<sequence length="417" mass="45772">MSWRDQLEKASFRGVPFHISRSGGEVGRRVQLTEYPLRDLPYAEDLGRKARTFTLDAFVLGPDYRAARDRLLAALEQPGPGELVLPSRGHQQVVAQRCSLEETTEQGGMARLSLEFAEAGKNELPNSQIDTEAQLRQAGDRLITVCGQDFAAQWKIGAQRLKGDLLTALEAGVGDFLEALVAAQQTFDWIERQLGALERIEQQVDQVINSLEKLLGTPAALYQRLVGSLQRISIRLQRFGQDFDSIVTGRRPNGGTQALDAVKPLLFESPARHVMLPSTPVNVANLRNRLALDQATRIIAVTQAAMALPTAPVLASADLIAMRDTVFEAIDTLADQASDLTYPALLALKAATIRAVAQRLPATAQLREIWQGVCEPALVVAWRQNGNLDAELDLVVRNDIRHPGFVPDGRTLNLLKT</sequence>
<dbReference type="AlphaFoldDB" id="A0A4U0QBM4"/>
<feature type="coiled-coil region" evidence="1">
    <location>
        <begin position="190"/>
        <end position="217"/>
    </location>
</feature>
<reference evidence="3 4" key="1">
    <citation type="submission" date="2019-04" db="EMBL/GenBank/DDBJ databases">
        <title>Chitiniphilus eburnea sp. nov., a novel chitinolytic bacterium isolated from aquaculture sludge.</title>
        <authorList>
            <person name="Sheng M."/>
        </authorList>
    </citation>
    <scope>NUCLEOTIDE SEQUENCE [LARGE SCALE GENOMIC DNA]</scope>
    <source>
        <strain evidence="3 4">HX-2-15</strain>
    </source>
</reference>
<proteinExistence type="predicted"/>
<dbReference type="Pfam" id="PF07157">
    <property type="entry name" value="DNA_circ_N"/>
    <property type="match status" value="1"/>
</dbReference>
<dbReference type="InterPro" id="IPR009826">
    <property type="entry name" value="DNA_circ_N"/>
</dbReference>
<accession>A0A4U0QBM4</accession>
<dbReference type="EMBL" id="SUMF01000001">
    <property type="protein sequence ID" value="TJZ78793.1"/>
    <property type="molecule type" value="Genomic_DNA"/>
</dbReference>
<feature type="domain" description="DNA circulation N-terminal" evidence="2">
    <location>
        <begin position="7"/>
        <end position="93"/>
    </location>
</feature>
<protein>
    <recommendedName>
        <fullName evidence="2">DNA circulation N-terminal domain-containing protein</fullName>
    </recommendedName>
</protein>
<dbReference type="OrthoDB" id="378644at2"/>
<keyword evidence="1" id="KW-0175">Coiled coil</keyword>
<evidence type="ECO:0000256" key="1">
    <source>
        <dbReference type="SAM" id="Coils"/>
    </source>
</evidence>
<organism evidence="3 4">
    <name type="scientific">Chitiniphilus eburneus</name>
    <dbReference type="NCBI Taxonomy" id="2571148"/>
    <lineage>
        <taxon>Bacteria</taxon>
        <taxon>Pseudomonadati</taxon>
        <taxon>Pseudomonadota</taxon>
        <taxon>Betaproteobacteria</taxon>
        <taxon>Neisseriales</taxon>
        <taxon>Chitinibacteraceae</taxon>
        <taxon>Chitiniphilus</taxon>
    </lineage>
</organism>